<gene>
    <name evidence="3" type="ORF">RSOL_236930</name>
</gene>
<keyword evidence="1" id="KW-1133">Transmembrane helix</keyword>
<sequence>MAPGHAPNEPYDRLRQIALYLLCWGEAAQVRFVPECLCFIFKCADDYYRSPECQNRQEPVPEGLYLRSVVKPLYRFLRDQGYEVQDGKFVRHEKVHEDIIGYDDVNQLFWYPEGIARITLNDRTRLVDLPPAQRFMKFDKVDWNRAFFKTYKEKRTALQLLVHFNRIWILHISLFWYYTAYNSPVIYCRTGVADATAAMKWSASMLGGAVSTVIMMCATLAEFTFIPTTWNNTLHLSRRLIFLPIVLGLNTGPSFYVFIANDSSDGSSLPLILAIVQFFIAVIATLLFSIIPSGCMFGDRVASKSRKYLASQNRLFGTGLCSNHAAFTLAIMFIMDLVLFFLNTYLWYVVWSAVFSTAHSFVLGLSIWTPWKDIFTRLPKCIYTKVLATGDMEVKYKPKVLVLQVWNAALNAST</sequence>
<dbReference type="EMBL" id="JATN01000321">
    <property type="protein sequence ID" value="EUC58194.1"/>
    <property type="molecule type" value="Genomic_DNA"/>
</dbReference>
<keyword evidence="1" id="KW-0812">Transmembrane</keyword>
<feature type="transmembrane region" description="Helical" evidence="1">
    <location>
        <begin position="315"/>
        <end position="342"/>
    </location>
</feature>
<dbReference type="GO" id="GO:0051278">
    <property type="term" value="P:fungal-type cell wall polysaccharide biosynthetic process"/>
    <property type="evidence" value="ECO:0007669"/>
    <property type="project" value="TreeGrafter"/>
</dbReference>
<dbReference type="GO" id="GO:0006075">
    <property type="term" value="P:(1-&gt;3)-beta-D-glucan biosynthetic process"/>
    <property type="evidence" value="ECO:0007669"/>
    <property type="project" value="TreeGrafter"/>
</dbReference>
<name>A0A0A1UHH8_9AGAM</name>
<keyword evidence="1" id="KW-0472">Membrane</keyword>
<dbReference type="AlphaFoldDB" id="A0A0A1UHH8"/>
<dbReference type="Pfam" id="PF23605">
    <property type="entry name" value="FKS1_dom2"/>
    <property type="match status" value="1"/>
</dbReference>
<feature type="domain" description="1,3-beta-glucan synthase component FKS1-like" evidence="2">
    <location>
        <begin position="11"/>
        <end position="123"/>
    </location>
</feature>
<dbReference type="GO" id="GO:0005886">
    <property type="term" value="C:plasma membrane"/>
    <property type="evidence" value="ECO:0007669"/>
    <property type="project" value="TreeGrafter"/>
</dbReference>
<dbReference type="OrthoDB" id="2433298at2759"/>
<evidence type="ECO:0000313" key="4">
    <source>
        <dbReference type="Proteomes" id="UP000030108"/>
    </source>
</evidence>
<dbReference type="PANTHER" id="PTHR12741:SF48">
    <property type="entry name" value="1,3-BETA-GLUCAN SYNTHASE COMPONENT FKS1-RELATED"/>
    <property type="match status" value="1"/>
</dbReference>
<dbReference type="PANTHER" id="PTHR12741">
    <property type="entry name" value="LYST-INTERACTING PROTEIN LIP5 DOPAMINE RESPONSIVE PROTEIN DRG-1"/>
    <property type="match status" value="1"/>
</dbReference>
<evidence type="ECO:0000259" key="2">
    <source>
        <dbReference type="SMART" id="SM01205"/>
    </source>
</evidence>
<dbReference type="SMART" id="SM01205">
    <property type="entry name" value="FKS1_dom1"/>
    <property type="match status" value="1"/>
</dbReference>
<proteinExistence type="predicted"/>
<accession>A0A0A1UHH8</accession>
<dbReference type="Proteomes" id="UP000030108">
    <property type="component" value="Unassembled WGS sequence"/>
</dbReference>
<feature type="transmembrane region" description="Helical" evidence="1">
    <location>
        <begin position="198"/>
        <end position="220"/>
    </location>
</feature>
<feature type="transmembrane region" description="Helical" evidence="1">
    <location>
        <begin position="348"/>
        <end position="368"/>
    </location>
</feature>
<dbReference type="InterPro" id="IPR056261">
    <property type="entry name" value="FKS1-like_dom2"/>
</dbReference>
<evidence type="ECO:0000256" key="1">
    <source>
        <dbReference type="SAM" id="Phobius"/>
    </source>
</evidence>
<protein>
    <submittedName>
        <fullName evidence="3">1,3-beta-glucan synthase</fullName>
    </submittedName>
</protein>
<reference evidence="4" key="1">
    <citation type="journal article" date="2014" name="Genome Announc.">
        <title>Draft genome sequence of the plant-pathogenic soil fungus Rhizoctonia solani anastomosis group 3 strain Rhs1AP.</title>
        <authorList>
            <person name="Cubeta M.A."/>
            <person name="Thomas E."/>
            <person name="Dean R.A."/>
            <person name="Jabaji S."/>
            <person name="Neate S.M."/>
            <person name="Tavantzis S."/>
            <person name="Toda T."/>
            <person name="Vilgalys R."/>
            <person name="Bharathan N."/>
            <person name="Fedorova-Abrams N."/>
            <person name="Pakala S.B."/>
            <person name="Pakala S.M."/>
            <person name="Zafar N."/>
            <person name="Joardar V."/>
            <person name="Losada L."/>
            <person name="Nierman W.C."/>
        </authorList>
    </citation>
    <scope>NUCLEOTIDE SEQUENCE [LARGE SCALE GENOMIC DNA]</scope>
    <source>
        <strain evidence="4">AG-3</strain>
    </source>
</reference>
<feature type="non-terminal residue" evidence="3">
    <location>
        <position position="414"/>
    </location>
</feature>
<dbReference type="Pfam" id="PF14288">
    <property type="entry name" value="FKS1_dom1"/>
    <property type="match status" value="1"/>
</dbReference>
<feature type="transmembrane region" description="Helical" evidence="1">
    <location>
        <begin position="157"/>
        <end position="178"/>
    </location>
</feature>
<dbReference type="GO" id="GO:0003843">
    <property type="term" value="F:1,3-beta-D-glucan synthase activity"/>
    <property type="evidence" value="ECO:0007669"/>
    <property type="project" value="TreeGrafter"/>
</dbReference>
<comment type="caution">
    <text evidence="3">The sequence shown here is derived from an EMBL/GenBank/DDBJ whole genome shotgun (WGS) entry which is preliminary data.</text>
</comment>
<dbReference type="InterPro" id="IPR026899">
    <property type="entry name" value="FKS1-like_dom1"/>
</dbReference>
<organism evidence="3 4">
    <name type="scientific">Rhizoctonia solani AG-3 Rhs1AP</name>
    <dbReference type="NCBI Taxonomy" id="1086054"/>
    <lineage>
        <taxon>Eukaryota</taxon>
        <taxon>Fungi</taxon>
        <taxon>Dikarya</taxon>
        <taxon>Basidiomycota</taxon>
        <taxon>Agaricomycotina</taxon>
        <taxon>Agaricomycetes</taxon>
        <taxon>Cantharellales</taxon>
        <taxon>Ceratobasidiaceae</taxon>
        <taxon>Rhizoctonia</taxon>
    </lineage>
</organism>
<feature type="transmembrane region" description="Helical" evidence="1">
    <location>
        <begin position="240"/>
        <end position="259"/>
    </location>
</feature>
<feature type="transmembrane region" description="Helical" evidence="1">
    <location>
        <begin position="271"/>
        <end position="294"/>
    </location>
</feature>
<evidence type="ECO:0000313" key="3">
    <source>
        <dbReference type="EMBL" id="EUC58194.1"/>
    </source>
</evidence>